<evidence type="ECO:0000259" key="2">
    <source>
        <dbReference type="Pfam" id="PF04909"/>
    </source>
</evidence>
<dbReference type="InterPro" id="IPR032465">
    <property type="entry name" value="ACMSD"/>
</dbReference>
<dbReference type="InterPro" id="IPR006680">
    <property type="entry name" value="Amidohydro-rel"/>
</dbReference>
<dbReference type="SUPFAM" id="SSF51556">
    <property type="entry name" value="Metallo-dependent hydrolases"/>
    <property type="match status" value="1"/>
</dbReference>
<sequence length="389" mass="42925">MDERPISADSHVIEGPGVFAGLADRFGDDAPRIVSEKGKGDTIFIPARGDAGVNVARMGLAATRLDRKEPIGRKHGHKPDTGTIEDPEIQAYFTGGYAAMRPGLVDGAKRGDDQDIDGLAIEILYPGYFSMFAYRNTDLLIAHQKNYNDWLFDHCAASNGRLHGLAALPVQDPEAAVAELDRVIAKGYKGVVIPSNAPKGTRYCDEIYDPIWARAAEAGIPVSVHVGCFSHIPNSVKEAAARDMIAVYAGTASLIHETLIEFMCRGVCQRHPTLQIVVAEFNAGWVGYWLDRVDQGWQREAAQNPSESTYEPAADIWKRQFYATIEDDQAAILTREMIGDDRLMWGSDYPHTDSTWPHSADVLNEMFANHPVDARNKITRDNVKALYNL</sequence>
<dbReference type="Pfam" id="PF04909">
    <property type="entry name" value="Amidohydro_2"/>
    <property type="match status" value="1"/>
</dbReference>
<dbReference type="InterPro" id="IPR032466">
    <property type="entry name" value="Metal_Hydrolase"/>
</dbReference>
<feature type="domain" description="Amidohydrolase-related" evidence="2">
    <location>
        <begin position="134"/>
        <end position="389"/>
    </location>
</feature>
<accession>X5MM14</accession>
<keyword evidence="4" id="KW-1185">Reference proteome</keyword>
<dbReference type="GO" id="GO:0005737">
    <property type="term" value="C:cytoplasm"/>
    <property type="evidence" value="ECO:0007669"/>
    <property type="project" value="TreeGrafter"/>
</dbReference>
<dbReference type="PATRIC" id="fig|1458461.3.peg.1769"/>
<dbReference type="PANTHER" id="PTHR21240">
    <property type="entry name" value="2-AMINO-3-CARBOXYLMUCONATE-6-SEMIALDEHYDE DECARBOXYLASE"/>
    <property type="match status" value="1"/>
</dbReference>
<protein>
    <submittedName>
        <fullName evidence="3">BarH</fullName>
    </submittedName>
</protein>
<keyword evidence="1" id="KW-0456">Lyase</keyword>
<evidence type="ECO:0000313" key="3">
    <source>
        <dbReference type="EMBL" id="CDO59980.1"/>
    </source>
</evidence>
<dbReference type="RefSeq" id="WP_043948129.1">
    <property type="nucleotide sequence ID" value="NZ_HG966617.1"/>
</dbReference>
<dbReference type="GO" id="GO:0016831">
    <property type="term" value="F:carboxy-lyase activity"/>
    <property type="evidence" value="ECO:0007669"/>
    <property type="project" value="InterPro"/>
</dbReference>
<dbReference type="STRING" id="1458461.BN1012_Phect1766"/>
<organism evidence="3 4">
    <name type="scientific">Candidatus Phaeomarinibacter ectocarpi</name>
    <dbReference type="NCBI Taxonomy" id="1458461"/>
    <lineage>
        <taxon>Bacteria</taxon>
        <taxon>Pseudomonadati</taxon>
        <taxon>Pseudomonadota</taxon>
        <taxon>Alphaproteobacteria</taxon>
        <taxon>Hyphomicrobiales</taxon>
        <taxon>Parvibaculaceae</taxon>
        <taxon>Candidatus Phaeomarinibacter</taxon>
    </lineage>
</organism>
<proteinExistence type="predicted"/>
<dbReference type="GO" id="GO:0019748">
    <property type="term" value="P:secondary metabolic process"/>
    <property type="evidence" value="ECO:0007669"/>
    <property type="project" value="TreeGrafter"/>
</dbReference>
<dbReference type="PANTHER" id="PTHR21240:SF28">
    <property type="entry name" value="ISO-OROTATE DECARBOXYLASE (EUROFUNG)"/>
    <property type="match status" value="1"/>
</dbReference>
<evidence type="ECO:0000256" key="1">
    <source>
        <dbReference type="ARBA" id="ARBA00023239"/>
    </source>
</evidence>
<name>X5MM14_9HYPH</name>
<dbReference type="OrthoDB" id="9799024at2"/>
<dbReference type="Gene3D" id="3.20.20.140">
    <property type="entry name" value="Metal-dependent hydrolases"/>
    <property type="match status" value="1"/>
</dbReference>
<evidence type="ECO:0000313" key="4">
    <source>
        <dbReference type="Proteomes" id="UP000032160"/>
    </source>
</evidence>
<dbReference type="KEGG" id="pect:BN1012_Phect1766"/>
<dbReference type="EMBL" id="HG966617">
    <property type="protein sequence ID" value="CDO59980.1"/>
    <property type="molecule type" value="Genomic_DNA"/>
</dbReference>
<dbReference type="HOGENOM" id="CLU_039329_0_0_5"/>
<dbReference type="GO" id="GO:0016787">
    <property type="term" value="F:hydrolase activity"/>
    <property type="evidence" value="ECO:0007669"/>
    <property type="project" value="InterPro"/>
</dbReference>
<dbReference type="Proteomes" id="UP000032160">
    <property type="component" value="Chromosome I"/>
</dbReference>
<reference evidence="3 4" key="1">
    <citation type="journal article" date="2014" name="Front. Genet.">
        <title>Genome and metabolic network of "Candidatus Phaeomarinobacter ectocarpi" Ec32, a new candidate genus of Alphaproteobacteria frequently associated with brown algae.</title>
        <authorList>
            <person name="Dittami S.M."/>
            <person name="Barbeyron T."/>
            <person name="Boyen C."/>
            <person name="Cambefort J."/>
            <person name="Collet G."/>
            <person name="Delage L."/>
            <person name="Gobet A."/>
            <person name="Groisillier A."/>
            <person name="Leblanc C."/>
            <person name="Michel G."/>
            <person name="Scornet D."/>
            <person name="Siegel A."/>
            <person name="Tapia J.E."/>
            <person name="Tonon T."/>
        </authorList>
    </citation>
    <scope>NUCLEOTIDE SEQUENCE [LARGE SCALE GENOMIC DNA]</scope>
    <source>
        <strain evidence="3 4">Ec32</strain>
    </source>
</reference>
<dbReference type="AlphaFoldDB" id="X5MM14"/>
<gene>
    <name evidence="3" type="ORF">BN1012_Phect1766</name>
</gene>